<dbReference type="GO" id="GO:0005524">
    <property type="term" value="F:ATP binding"/>
    <property type="evidence" value="ECO:0007669"/>
    <property type="project" value="InterPro"/>
</dbReference>
<dbReference type="PANTHER" id="PTHR30605:SF0">
    <property type="entry name" value="ANHYDRO-N-ACETYLMURAMIC ACID KINASE"/>
    <property type="match status" value="1"/>
</dbReference>
<comment type="caution">
    <text evidence="1">The sequence shown here is derived from an EMBL/GenBank/DDBJ whole genome shotgun (WGS) entry which is preliminary data.</text>
</comment>
<dbReference type="NCBIfam" id="NF007139">
    <property type="entry name" value="PRK09585.1-3"/>
    <property type="match status" value="1"/>
</dbReference>
<dbReference type="PANTHER" id="PTHR30605">
    <property type="entry name" value="ANHYDRO-N-ACETYLMURAMIC ACID KINASE"/>
    <property type="match status" value="1"/>
</dbReference>
<accession>A0A0R2U3D2</accession>
<evidence type="ECO:0000313" key="1">
    <source>
        <dbReference type="EMBL" id="KRO93878.1"/>
    </source>
</evidence>
<protein>
    <recommendedName>
        <fullName evidence="3">Anhydro-N-acetylmuramic acid kinase</fullName>
    </recommendedName>
</protein>
<dbReference type="AlphaFoldDB" id="A0A0R2U3D2"/>
<dbReference type="Gene3D" id="3.30.420.40">
    <property type="match status" value="2"/>
</dbReference>
<dbReference type="GO" id="GO:0009254">
    <property type="term" value="P:peptidoglycan turnover"/>
    <property type="evidence" value="ECO:0007669"/>
    <property type="project" value="InterPro"/>
</dbReference>
<dbReference type="InterPro" id="IPR005338">
    <property type="entry name" value="Anhydro_N_Ac-Mur_kinase"/>
</dbReference>
<evidence type="ECO:0008006" key="3">
    <source>
        <dbReference type="Google" id="ProtNLM"/>
    </source>
</evidence>
<feature type="non-terminal residue" evidence="1">
    <location>
        <position position="1"/>
    </location>
</feature>
<proteinExistence type="predicted"/>
<gene>
    <name evidence="1" type="ORF">ABS24_04325</name>
</gene>
<dbReference type="GO" id="GO:0016773">
    <property type="term" value="F:phosphotransferase activity, alcohol group as acceptor"/>
    <property type="evidence" value="ECO:0007669"/>
    <property type="project" value="InterPro"/>
</dbReference>
<evidence type="ECO:0000313" key="2">
    <source>
        <dbReference type="Proteomes" id="UP000051213"/>
    </source>
</evidence>
<organism evidence="1 2">
    <name type="scientific">SAR92 bacterium BACL26 MAG-121220-bin70</name>
    <dbReference type="NCBI Taxonomy" id="1655626"/>
    <lineage>
        <taxon>Bacteria</taxon>
        <taxon>Pseudomonadati</taxon>
        <taxon>Pseudomonadota</taxon>
        <taxon>Gammaproteobacteria</taxon>
        <taxon>Cellvibrionales</taxon>
        <taxon>Porticoccaceae</taxon>
        <taxon>SAR92 clade</taxon>
    </lineage>
</organism>
<dbReference type="InterPro" id="IPR043129">
    <property type="entry name" value="ATPase_NBD"/>
</dbReference>
<name>A0A0R2U3D2_9GAMM</name>
<reference evidence="1 2" key="1">
    <citation type="submission" date="2015-10" db="EMBL/GenBank/DDBJ databases">
        <title>Metagenome-Assembled Genomes uncover a global brackish microbiome.</title>
        <authorList>
            <person name="Hugerth L.W."/>
            <person name="Larsson J."/>
            <person name="Alneberg J."/>
            <person name="Lindh M.V."/>
            <person name="Legrand C."/>
            <person name="Pinhassi J."/>
            <person name="Andersson A.F."/>
        </authorList>
    </citation>
    <scope>NUCLEOTIDE SEQUENCE [LARGE SCALE GENOMIC DNA]</scope>
    <source>
        <strain evidence="1">BACL26 MAG-121220-bin70</strain>
    </source>
</reference>
<dbReference type="EMBL" id="LICA01000199">
    <property type="protein sequence ID" value="KRO93878.1"/>
    <property type="molecule type" value="Genomic_DNA"/>
</dbReference>
<dbReference type="GO" id="GO:0006040">
    <property type="term" value="P:amino sugar metabolic process"/>
    <property type="evidence" value="ECO:0007669"/>
    <property type="project" value="InterPro"/>
</dbReference>
<dbReference type="Pfam" id="PF03702">
    <property type="entry name" value="AnmK"/>
    <property type="match status" value="1"/>
</dbReference>
<dbReference type="SUPFAM" id="SSF53067">
    <property type="entry name" value="Actin-like ATPase domain"/>
    <property type="match status" value="1"/>
</dbReference>
<dbReference type="Proteomes" id="UP000051213">
    <property type="component" value="Unassembled WGS sequence"/>
</dbReference>
<sequence>HGQTIRHQPPGLKPGFSLQIGNPNQIAARTGCSVIADFRRKDMAYGGQGAPLVPAFHREIFHHPGKTRIIVNIGGISNITILEASGDCHGFDTGPGNILLDAWSKKHTNENYDNKGRWGATGSSSDALLTQLKTHNFFDRRGPKSTGREDFNLDWLEEQTRLFEIAPVDIQATLALYTAETIAQSIADLAPPIDEIFVCGGGIHNLDLIQKLNESLLKRMMPEIQSTAGIGLDPNWVEACAFAWLAKQRIDMQPGNVPAVTGASQQTILGCIYLP</sequence>